<keyword evidence="2" id="KW-1185">Reference proteome</keyword>
<dbReference type="Proteomes" id="UP000784294">
    <property type="component" value="Unassembled WGS sequence"/>
</dbReference>
<protein>
    <submittedName>
        <fullName evidence="1">Uncharacterized protein</fullName>
    </submittedName>
</protein>
<reference evidence="1" key="1">
    <citation type="submission" date="2018-11" db="EMBL/GenBank/DDBJ databases">
        <authorList>
            <consortium name="Pathogen Informatics"/>
        </authorList>
    </citation>
    <scope>NUCLEOTIDE SEQUENCE</scope>
</reference>
<organism evidence="1 2">
    <name type="scientific">Protopolystoma xenopodis</name>
    <dbReference type="NCBI Taxonomy" id="117903"/>
    <lineage>
        <taxon>Eukaryota</taxon>
        <taxon>Metazoa</taxon>
        <taxon>Spiralia</taxon>
        <taxon>Lophotrochozoa</taxon>
        <taxon>Platyhelminthes</taxon>
        <taxon>Monogenea</taxon>
        <taxon>Polyopisthocotylea</taxon>
        <taxon>Polystomatidea</taxon>
        <taxon>Polystomatidae</taxon>
        <taxon>Protopolystoma</taxon>
    </lineage>
</organism>
<evidence type="ECO:0000313" key="2">
    <source>
        <dbReference type="Proteomes" id="UP000784294"/>
    </source>
</evidence>
<comment type="caution">
    <text evidence="1">The sequence shown here is derived from an EMBL/GenBank/DDBJ whole genome shotgun (WGS) entry which is preliminary data.</text>
</comment>
<dbReference type="EMBL" id="CAAALY010262190">
    <property type="protein sequence ID" value="VEL39691.1"/>
    <property type="molecule type" value="Genomic_DNA"/>
</dbReference>
<accession>A0A3S5AL85</accession>
<dbReference type="AlphaFoldDB" id="A0A3S5AL85"/>
<name>A0A3S5AL85_9PLAT</name>
<sequence length="117" mass="13135">MCFATVGWASQELRQPEYPATTKRQPISRVLTRSTHMIALSLAAKVRSTVTHQLTCPTSINSSSPFTTWPDYNSHARSTDNIDDHFFGTEHRPTLGSRSCWWCARPGHSSSGLLMRI</sequence>
<gene>
    <name evidence="1" type="ORF">PXEA_LOCUS33131</name>
</gene>
<proteinExistence type="predicted"/>
<evidence type="ECO:0000313" key="1">
    <source>
        <dbReference type="EMBL" id="VEL39691.1"/>
    </source>
</evidence>